<dbReference type="InterPro" id="IPR042296">
    <property type="entry name" value="tRNA_met_Trm1_C"/>
</dbReference>
<feature type="binding site" evidence="10">
    <location>
        <position position="264"/>
    </location>
    <ligand>
        <name>Zn(2+)</name>
        <dbReference type="ChEBI" id="CHEBI:29105"/>
    </ligand>
</feature>
<evidence type="ECO:0000256" key="6">
    <source>
        <dbReference type="ARBA" id="ARBA00022723"/>
    </source>
</evidence>
<gene>
    <name evidence="10" type="primary">trm1</name>
    <name evidence="12" type="ORF">B6F84_11415</name>
</gene>
<organism evidence="12 13">
    <name type="scientific">Acidianus manzaensis</name>
    <dbReference type="NCBI Taxonomy" id="282676"/>
    <lineage>
        <taxon>Archaea</taxon>
        <taxon>Thermoproteota</taxon>
        <taxon>Thermoprotei</taxon>
        <taxon>Sulfolobales</taxon>
        <taxon>Sulfolobaceae</taxon>
        <taxon>Acidianus</taxon>
    </lineage>
</organism>
<dbReference type="OrthoDB" id="372177at2157"/>
<evidence type="ECO:0000256" key="8">
    <source>
        <dbReference type="ARBA" id="ARBA00022884"/>
    </source>
</evidence>
<dbReference type="PROSITE" id="PS51626">
    <property type="entry name" value="SAM_MT_TRM1"/>
    <property type="match status" value="1"/>
</dbReference>
<comment type="function">
    <text evidence="10">Dimethylates a single guanine residue at position 26 of a number of tRNAs using S-adenosyl-L-methionine as donor of the methyl groups.</text>
</comment>
<dbReference type="GO" id="GO:0000049">
    <property type="term" value="F:tRNA binding"/>
    <property type="evidence" value="ECO:0007669"/>
    <property type="project" value="UniProtKB-UniRule"/>
</dbReference>
<sequence>MNLRKIKEGKAEIFIPDPKDYEKQGKFDPSWAPVFYNPKMVFNRDLSVIAVSVISPKKIVDALSASGIRGIRYQIESSSSSEVIFNDKNPRSVDLIKKNVEINDIHDATITNKDANSILFEIISDFVDIDPFGSPSPFILSSINATKNNGYVAYTATDLSPLEGRAVKSCKRKYDVQNIKLSFSKEIGIRVLISKIIREASILEKTAIPVLSFYHDYYYRIFMKVMRGARKADENLENLGYAIECDKCGFSSITKEMISKCPICGNNLKIVSRIWTGQLNDQDFLVKINERLANFKYLANYTNIQNLISKLIIENKYVTNYINLEFVASRYRTNVPSRSKMIECLSDATETHFDPKGIKTNKNFDEIIECIKKIN</sequence>
<dbReference type="InterPro" id="IPR002905">
    <property type="entry name" value="Trm1"/>
</dbReference>
<dbReference type="GeneID" id="41591542"/>
<dbReference type="SUPFAM" id="SSF53335">
    <property type="entry name" value="S-adenosyl-L-methionine-dependent methyltransferases"/>
    <property type="match status" value="1"/>
</dbReference>
<dbReference type="NCBIfam" id="TIGR00308">
    <property type="entry name" value="TRM1"/>
    <property type="match status" value="1"/>
</dbReference>
<evidence type="ECO:0000256" key="3">
    <source>
        <dbReference type="ARBA" id="ARBA00022679"/>
    </source>
</evidence>
<dbReference type="RefSeq" id="WP_148692356.1">
    <property type="nucleotide sequence ID" value="NZ_CP020477.1"/>
</dbReference>
<dbReference type="EMBL" id="CP020477">
    <property type="protein sequence ID" value="ARM76567.1"/>
    <property type="molecule type" value="Genomic_DNA"/>
</dbReference>
<reference evidence="12 13" key="1">
    <citation type="submission" date="2017-03" db="EMBL/GenBank/DDBJ databases">
        <title>Sulfur activation and transportation mechanism of thermophilic Archaea Acidianus manzaensis YN-25.</title>
        <authorList>
            <person name="Ma Y."/>
            <person name="Yang Y."/>
            <person name="Xia J."/>
        </authorList>
    </citation>
    <scope>NUCLEOTIDE SEQUENCE [LARGE SCALE GENOMIC DNA]</scope>
    <source>
        <strain evidence="12 13">YN-25</strain>
    </source>
</reference>
<dbReference type="HAMAP" id="MF_00290">
    <property type="entry name" value="tRNA_dimethyltr_TRM1"/>
    <property type="match status" value="1"/>
</dbReference>
<dbReference type="FunFam" id="3.40.50.150:FF:000272">
    <property type="entry name" value="tRNA (guanine(26)-N(2))-dimethyltransferase"/>
    <property type="match status" value="1"/>
</dbReference>
<dbReference type="Gene3D" id="3.40.50.150">
    <property type="entry name" value="Vaccinia Virus protein VP39"/>
    <property type="match status" value="1"/>
</dbReference>
<dbReference type="GO" id="GO:0160104">
    <property type="term" value="F:tRNA (guanine(26)-N2)-dimethyltransferase activity"/>
    <property type="evidence" value="ECO:0007669"/>
    <property type="project" value="UniProtKB-UniRule"/>
</dbReference>
<feature type="binding site" evidence="10">
    <location>
        <position position="245"/>
    </location>
    <ligand>
        <name>Zn(2+)</name>
        <dbReference type="ChEBI" id="CHEBI:29105"/>
    </ligand>
</feature>
<feature type="binding site" evidence="10">
    <location>
        <position position="87"/>
    </location>
    <ligand>
        <name>S-adenosyl-L-methionine</name>
        <dbReference type="ChEBI" id="CHEBI:59789"/>
    </ligand>
</feature>
<evidence type="ECO:0000313" key="12">
    <source>
        <dbReference type="EMBL" id="ARM76567.1"/>
    </source>
</evidence>
<dbReference type="Pfam" id="PF02005">
    <property type="entry name" value="TRM"/>
    <property type="match status" value="1"/>
</dbReference>
<proteinExistence type="inferred from homology"/>
<feature type="binding site" evidence="10">
    <location>
        <position position="114"/>
    </location>
    <ligand>
        <name>S-adenosyl-L-methionine</name>
        <dbReference type="ChEBI" id="CHEBI:59789"/>
    </ligand>
</feature>
<evidence type="ECO:0000256" key="1">
    <source>
        <dbReference type="ARBA" id="ARBA00022555"/>
    </source>
</evidence>
<dbReference type="PANTHER" id="PTHR10631:SF3">
    <property type="entry name" value="TRNA (GUANINE(26)-N(2))-DIMETHYLTRANSFERASE"/>
    <property type="match status" value="1"/>
</dbReference>
<evidence type="ECO:0000313" key="13">
    <source>
        <dbReference type="Proteomes" id="UP000193404"/>
    </source>
</evidence>
<keyword evidence="4 10" id="KW-0949">S-adenosyl-L-methionine</keyword>
<keyword evidence="2 10" id="KW-0489">Methyltransferase</keyword>
<feature type="binding site" evidence="10">
    <location>
        <position position="115"/>
    </location>
    <ligand>
        <name>S-adenosyl-L-methionine</name>
        <dbReference type="ChEBI" id="CHEBI:59789"/>
    </ligand>
</feature>
<evidence type="ECO:0000256" key="11">
    <source>
        <dbReference type="PROSITE-ProRule" id="PRU00958"/>
    </source>
</evidence>
<keyword evidence="3 10" id="KW-0808">Transferase</keyword>
<dbReference type="Proteomes" id="UP000193404">
    <property type="component" value="Chromosome"/>
</dbReference>
<dbReference type="AlphaFoldDB" id="A0A1W6K251"/>
<evidence type="ECO:0000256" key="7">
    <source>
        <dbReference type="ARBA" id="ARBA00022833"/>
    </source>
</evidence>
<dbReference type="GO" id="GO:0046872">
    <property type="term" value="F:metal ion binding"/>
    <property type="evidence" value="ECO:0007669"/>
    <property type="project" value="UniProtKB-KW"/>
</dbReference>
<dbReference type="InterPro" id="IPR029063">
    <property type="entry name" value="SAM-dependent_MTases_sf"/>
</dbReference>
<evidence type="ECO:0000256" key="9">
    <source>
        <dbReference type="ARBA" id="ARBA00039099"/>
    </source>
</evidence>
<keyword evidence="6 10" id="KW-0479">Metal-binding</keyword>
<accession>A0A1W6K251</accession>
<dbReference type="STRING" id="282676.B6F84_11415"/>
<evidence type="ECO:0000256" key="10">
    <source>
        <dbReference type="HAMAP-Rule" id="MF_00290"/>
    </source>
</evidence>
<evidence type="ECO:0000256" key="5">
    <source>
        <dbReference type="ARBA" id="ARBA00022694"/>
    </source>
</evidence>
<dbReference type="GO" id="GO:0002940">
    <property type="term" value="P:tRNA N2-guanine methylation"/>
    <property type="evidence" value="ECO:0007669"/>
    <property type="project" value="TreeGrafter"/>
</dbReference>
<keyword evidence="5 10" id="KW-0819">tRNA processing</keyword>
<protein>
    <recommendedName>
        <fullName evidence="9 10">tRNA (guanine(26)-N(2))-dimethyltransferase</fullName>
        <ecNumber evidence="9 10">2.1.1.216</ecNumber>
    </recommendedName>
    <alternativeName>
        <fullName evidence="10">tRNA 2,2-dimethylguanosine-26 methyltransferase</fullName>
    </alternativeName>
    <alternativeName>
        <fullName evidence="10">tRNA(guanine-26,N(2)-N(2)) methyltransferase</fullName>
    </alternativeName>
    <alternativeName>
        <fullName evidence="10">tRNA(m(2,2)G26)dimethyltransferase</fullName>
    </alternativeName>
</protein>
<comment type="catalytic activity">
    <reaction evidence="10">
        <text>guanosine(26) in tRNA + 2 S-adenosyl-L-methionine = N(2)-dimethylguanosine(26) in tRNA + 2 S-adenosyl-L-homocysteine + 2 H(+)</text>
        <dbReference type="Rhea" id="RHEA:43140"/>
        <dbReference type="Rhea" id="RHEA-COMP:10359"/>
        <dbReference type="Rhea" id="RHEA-COMP:10360"/>
        <dbReference type="ChEBI" id="CHEBI:15378"/>
        <dbReference type="ChEBI" id="CHEBI:57856"/>
        <dbReference type="ChEBI" id="CHEBI:59789"/>
        <dbReference type="ChEBI" id="CHEBI:74269"/>
        <dbReference type="ChEBI" id="CHEBI:74513"/>
        <dbReference type="EC" id="2.1.1.216"/>
    </reaction>
</comment>
<feature type="binding site" evidence="10">
    <location>
        <position position="261"/>
    </location>
    <ligand>
        <name>Zn(2+)</name>
        <dbReference type="ChEBI" id="CHEBI:29105"/>
    </ligand>
</feature>
<dbReference type="NCBIfam" id="NF003331">
    <property type="entry name" value="PRK04338.1-7"/>
    <property type="match status" value="1"/>
</dbReference>
<keyword evidence="7 10" id="KW-0862">Zinc</keyword>
<feature type="binding site" evidence="10">
    <location>
        <position position="44"/>
    </location>
    <ligand>
        <name>S-adenosyl-L-methionine</name>
        <dbReference type="ChEBI" id="CHEBI:59789"/>
    </ligand>
</feature>
<dbReference type="KEGG" id="aman:B6F84_11415"/>
<comment type="similarity">
    <text evidence="10 11">Belongs to the class I-like SAM-binding methyltransferase superfamily. Trm1 family.</text>
</comment>
<keyword evidence="1 10" id="KW-0820">tRNA-binding</keyword>
<dbReference type="InterPro" id="IPR022923">
    <property type="entry name" value="TRM1_arc_bac"/>
</dbReference>
<evidence type="ECO:0000256" key="2">
    <source>
        <dbReference type="ARBA" id="ARBA00022603"/>
    </source>
</evidence>
<dbReference type="PANTHER" id="PTHR10631">
    <property type="entry name" value="N 2 ,N 2 -DIMETHYLGUANOSINE TRNA METHYLTRANSFERASE"/>
    <property type="match status" value="1"/>
</dbReference>
<name>A0A1W6K251_9CREN</name>
<keyword evidence="13" id="KW-1185">Reference proteome</keyword>
<dbReference type="EC" id="2.1.1.216" evidence="9 10"/>
<feature type="binding site" evidence="10">
    <location>
        <position position="69"/>
    </location>
    <ligand>
        <name>S-adenosyl-L-methionine</name>
        <dbReference type="ChEBI" id="CHEBI:59789"/>
    </ligand>
</feature>
<keyword evidence="8 10" id="KW-0694">RNA-binding</keyword>
<dbReference type="Gene3D" id="3.30.56.70">
    <property type="entry name" value="N2,N2-dimethylguanosine tRNA methyltransferase, C-terminal domain"/>
    <property type="match status" value="1"/>
</dbReference>
<feature type="binding site" evidence="10">
    <location>
        <position position="248"/>
    </location>
    <ligand>
        <name>Zn(2+)</name>
        <dbReference type="ChEBI" id="CHEBI:29105"/>
    </ligand>
</feature>
<evidence type="ECO:0000256" key="4">
    <source>
        <dbReference type="ARBA" id="ARBA00022691"/>
    </source>
</evidence>